<comment type="caution">
    <text evidence="2">The sequence shown here is derived from an EMBL/GenBank/DDBJ whole genome shotgun (WGS) entry which is preliminary data.</text>
</comment>
<organism evidence="2 3">
    <name type="scientific">Yinghuangia aomiensis</name>
    <dbReference type="NCBI Taxonomy" id="676205"/>
    <lineage>
        <taxon>Bacteria</taxon>
        <taxon>Bacillati</taxon>
        <taxon>Actinomycetota</taxon>
        <taxon>Actinomycetes</taxon>
        <taxon>Kitasatosporales</taxon>
        <taxon>Streptomycetaceae</taxon>
        <taxon>Yinghuangia</taxon>
    </lineage>
</organism>
<dbReference type="Proteomes" id="UP001500466">
    <property type="component" value="Unassembled WGS sequence"/>
</dbReference>
<reference evidence="3" key="1">
    <citation type="journal article" date="2019" name="Int. J. Syst. Evol. Microbiol.">
        <title>The Global Catalogue of Microorganisms (GCM) 10K type strain sequencing project: providing services to taxonomists for standard genome sequencing and annotation.</title>
        <authorList>
            <consortium name="The Broad Institute Genomics Platform"/>
            <consortium name="The Broad Institute Genome Sequencing Center for Infectious Disease"/>
            <person name="Wu L."/>
            <person name="Ma J."/>
        </authorList>
    </citation>
    <scope>NUCLEOTIDE SEQUENCE [LARGE SCALE GENOMIC DNA]</scope>
    <source>
        <strain evidence="3">JCM 17986</strain>
    </source>
</reference>
<feature type="region of interest" description="Disordered" evidence="1">
    <location>
        <begin position="40"/>
        <end position="67"/>
    </location>
</feature>
<evidence type="ECO:0000313" key="3">
    <source>
        <dbReference type="Proteomes" id="UP001500466"/>
    </source>
</evidence>
<keyword evidence="3" id="KW-1185">Reference proteome</keyword>
<accession>A0ABP9HNS8</accession>
<evidence type="ECO:0000256" key="1">
    <source>
        <dbReference type="SAM" id="MobiDB-lite"/>
    </source>
</evidence>
<proteinExistence type="predicted"/>
<name>A0ABP9HNS8_9ACTN</name>
<gene>
    <name evidence="2" type="ORF">GCM10023205_46890</name>
</gene>
<evidence type="ECO:0000313" key="2">
    <source>
        <dbReference type="EMBL" id="GAA4974763.1"/>
    </source>
</evidence>
<sequence length="67" mass="7015">MRPLRIGTGPNVRLPALSCTHIVWWVKSTHTIRTYPRGHDCGGDDAASAAGANANTNAPATEAETSA</sequence>
<feature type="compositionally biased region" description="Low complexity" evidence="1">
    <location>
        <begin position="44"/>
        <end position="67"/>
    </location>
</feature>
<dbReference type="EMBL" id="BAABHS010000016">
    <property type="protein sequence ID" value="GAA4974763.1"/>
    <property type="molecule type" value="Genomic_DNA"/>
</dbReference>
<protein>
    <submittedName>
        <fullName evidence="2">Uncharacterized protein</fullName>
    </submittedName>
</protein>